<sequence>MWSIGDREAPMVADKVYQGLFGSGDGPEDQGKKLAPAYALHKAIKHLRAEVGEMNFVKWVPFVHFGV</sequence>
<organism evidence="1 2">
    <name type="scientific">Marasmiellus scandens</name>
    <dbReference type="NCBI Taxonomy" id="2682957"/>
    <lineage>
        <taxon>Eukaryota</taxon>
        <taxon>Fungi</taxon>
        <taxon>Dikarya</taxon>
        <taxon>Basidiomycota</taxon>
        <taxon>Agaricomycotina</taxon>
        <taxon>Agaricomycetes</taxon>
        <taxon>Agaricomycetidae</taxon>
        <taxon>Agaricales</taxon>
        <taxon>Marasmiineae</taxon>
        <taxon>Omphalotaceae</taxon>
        <taxon>Marasmiellus</taxon>
    </lineage>
</organism>
<evidence type="ECO:0000313" key="1">
    <source>
        <dbReference type="EMBL" id="KAK7435691.1"/>
    </source>
</evidence>
<gene>
    <name evidence="1" type="ORF">VKT23_019524</name>
</gene>
<comment type="caution">
    <text evidence="1">The sequence shown here is derived from an EMBL/GenBank/DDBJ whole genome shotgun (WGS) entry which is preliminary data.</text>
</comment>
<protein>
    <submittedName>
        <fullName evidence="1">Uncharacterized protein</fullName>
    </submittedName>
</protein>
<proteinExistence type="predicted"/>
<reference evidence="1 2" key="1">
    <citation type="submission" date="2024-01" db="EMBL/GenBank/DDBJ databases">
        <title>A draft genome for the cacao thread blight pathogen Marasmiellus scandens.</title>
        <authorList>
            <person name="Baruah I.K."/>
            <person name="Leung J."/>
            <person name="Bukari Y."/>
            <person name="Amoako-Attah I."/>
            <person name="Meinhardt L.W."/>
            <person name="Bailey B.A."/>
            <person name="Cohen S.P."/>
        </authorList>
    </citation>
    <scope>NUCLEOTIDE SEQUENCE [LARGE SCALE GENOMIC DNA]</scope>
    <source>
        <strain evidence="1 2">GH-19</strain>
    </source>
</reference>
<dbReference type="Proteomes" id="UP001498398">
    <property type="component" value="Unassembled WGS sequence"/>
</dbReference>
<name>A0ABR1IP66_9AGAR</name>
<evidence type="ECO:0000313" key="2">
    <source>
        <dbReference type="Proteomes" id="UP001498398"/>
    </source>
</evidence>
<accession>A0ABR1IP66</accession>
<dbReference type="EMBL" id="JBANRG010000103">
    <property type="protein sequence ID" value="KAK7435691.1"/>
    <property type="molecule type" value="Genomic_DNA"/>
</dbReference>
<keyword evidence="2" id="KW-1185">Reference proteome</keyword>